<evidence type="ECO:0000256" key="4">
    <source>
        <dbReference type="SAM" id="MobiDB-lite"/>
    </source>
</evidence>
<proteinExistence type="inferred from homology"/>
<dbReference type="InterPro" id="IPR039424">
    <property type="entry name" value="SBP_5"/>
</dbReference>
<feature type="chain" id="PRO_5046962590" evidence="5">
    <location>
        <begin position="32"/>
        <end position="561"/>
    </location>
</feature>
<feature type="domain" description="Solute-binding protein family 5" evidence="6">
    <location>
        <begin position="109"/>
        <end position="473"/>
    </location>
</feature>
<dbReference type="PANTHER" id="PTHR30290:SF9">
    <property type="entry name" value="OLIGOPEPTIDE-BINDING PROTEIN APPA"/>
    <property type="match status" value="1"/>
</dbReference>
<dbReference type="SUPFAM" id="SSF53850">
    <property type="entry name" value="Periplasmic binding protein-like II"/>
    <property type="match status" value="1"/>
</dbReference>
<organism evidence="7 8">
    <name type="scientific">Bacillus carboniphilus</name>
    <dbReference type="NCBI Taxonomy" id="86663"/>
    <lineage>
        <taxon>Bacteria</taxon>
        <taxon>Bacillati</taxon>
        <taxon>Bacillota</taxon>
        <taxon>Bacilli</taxon>
        <taxon>Bacillales</taxon>
        <taxon>Bacillaceae</taxon>
        <taxon>Bacillus</taxon>
    </lineage>
</organism>
<comment type="caution">
    <text evidence="7">The sequence shown here is derived from an EMBL/GenBank/DDBJ whole genome shotgun (WGS) entry which is preliminary data.</text>
</comment>
<dbReference type="InterPro" id="IPR000914">
    <property type="entry name" value="SBP_5_dom"/>
</dbReference>
<comment type="similarity">
    <text evidence="1">Belongs to the bacterial solute-binding protein 5 family.</text>
</comment>
<feature type="region of interest" description="Disordered" evidence="4">
    <location>
        <begin position="30"/>
        <end position="72"/>
    </location>
</feature>
<dbReference type="CDD" id="cd08492">
    <property type="entry name" value="PBP2_NikA_DppA_OppA_like_15"/>
    <property type="match status" value="1"/>
</dbReference>
<sequence>MAMNRLSKPILFLIMLVLSMFLIIGCSSDSASDSTPDQNNDSSSDKDTDTNNESPEEATSPQSGGTITIGSMQEPDTLDVHKTAMSIAGLITSHLGGTLLAVNPETNDIEQHLAKDYSVSEDGKTLTFKLRDDVVFTDGTPLTAQVYKDTFDRILNPDTGATVAASLIGGIESTSAPDDHTFVIQLAAPSAPLLRNLTSQGYLQPLSMAAIEKHGDDYGRNPVGAGPFIFKEWVTGQSVTLERNEDFNWPQPSADNQGKAYPDQIVYKFIQDAQTMLAALDSGSIDVASGVLPKDVQRYRDNPDYYVLEAERQGLGLFLEMNLENEVLSDLNVRKAINMAVNKEAIIQAELNGEGTPAYGPIPATIFGYDQNVENYGHKFNQDEAISLLESSGFEKNGDGIMEKDGQELSLELSIMPQHSQAAQIVQAMLKDIGIQVSIQSMEAGTLIEKVSQGDYDMSFLAYSYSDPDILFLLFHSSQIGGLNHVRAQNAELDALLEKGRITVDLEDRKQVYADVQKIVVENAYWVPIYAEKVFYVVNSRVQDVKINNVSIDYQDAWVRQ</sequence>
<dbReference type="PIRSF" id="PIRSF002741">
    <property type="entry name" value="MppA"/>
    <property type="match status" value="1"/>
</dbReference>
<dbReference type="Gene3D" id="3.10.105.10">
    <property type="entry name" value="Dipeptide-binding Protein, Domain 3"/>
    <property type="match status" value="1"/>
</dbReference>
<gene>
    <name evidence="7" type="ORF">GCM10008967_39780</name>
</gene>
<dbReference type="PANTHER" id="PTHR30290">
    <property type="entry name" value="PERIPLASMIC BINDING COMPONENT OF ABC TRANSPORTER"/>
    <property type="match status" value="1"/>
</dbReference>
<evidence type="ECO:0000259" key="6">
    <source>
        <dbReference type="Pfam" id="PF00496"/>
    </source>
</evidence>
<dbReference type="Gene3D" id="3.40.190.10">
    <property type="entry name" value="Periplasmic binding protein-like II"/>
    <property type="match status" value="1"/>
</dbReference>
<dbReference type="PROSITE" id="PS51257">
    <property type="entry name" value="PROKAR_LIPOPROTEIN"/>
    <property type="match status" value="1"/>
</dbReference>
<evidence type="ECO:0000256" key="5">
    <source>
        <dbReference type="SAM" id="SignalP"/>
    </source>
</evidence>
<reference evidence="7 8" key="1">
    <citation type="journal article" date="2019" name="Int. J. Syst. Evol. Microbiol.">
        <title>The Global Catalogue of Microorganisms (GCM) 10K type strain sequencing project: providing services to taxonomists for standard genome sequencing and annotation.</title>
        <authorList>
            <consortium name="The Broad Institute Genomics Platform"/>
            <consortium name="The Broad Institute Genome Sequencing Center for Infectious Disease"/>
            <person name="Wu L."/>
            <person name="Ma J."/>
        </authorList>
    </citation>
    <scope>NUCLEOTIDE SEQUENCE [LARGE SCALE GENOMIC DNA]</scope>
    <source>
        <strain evidence="7 8">JCM 9731</strain>
    </source>
</reference>
<evidence type="ECO:0000256" key="1">
    <source>
        <dbReference type="ARBA" id="ARBA00005695"/>
    </source>
</evidence>
<accession>A0ABN0WS64</accession>
<dbReference type="Proteomes" id="UP001500782">
    <property type="component" value="Unassembled WGS sequence"/>
</dbReference>
<keyword evidence="2" id="KW-0813">Transport</keyword>
<dbReference type="Pfam" id="PF00496">
    <property type="entry name" value="SBP_bac_5"/>
    <property type="match status" value="1"/>
</dbReference>
<evidence type="ECO:0000256" key="2">
    <source>
        <dbReference type="ARBA" id="ARBA00022448"/>
    </source>
</evidence>
<evidence type="ECO:0000313" key="8">
    <source>
        <dbReference type="Proteomes" id="UP001500782"/>
    </source>
</evidence>
<keyword evidence="8" id="KW-1185">Reference proteome</keyword>
<feature type="signal peptide" evidence="5">
    <location>
        <begin position="1"/>
        <end position="31"/>
    </location>
</feature>
<evidence type="ECO:0000256" key="3">
    <source>
        <dbReference type="ARBA" id="ARBA00022729"/>
    </source>
</evidence>
<name>A0ABN0WS64_9BACI</name>
<dbReference type="InterPro" id="IPR030678">
    <property type="entry name" value="Peptide/Ni-bd"/>
</dbReference>
<evidence type="ECO:0000313" key="7">
    <source>
        <dbReference type="EMBL" id="GAA0345392.1"/>
    </source>
</evidence>
<protein>
    <submittedName>
        <fullName evidence="7">ABC transporter substrate-binding protein</fullName>
    </submittedName>
</protein>
<dbReference type="RefSeq" id="WP_343803226.1">
    <property type="nucleotide sequence ID" value="NZ_BAAADJ010000063.1"/>
</dbReference>
<keyword evidence="3 5" id="KW-0732">Signal</keyword>
<dbReference type="EMBL" id="BAAADJ010000063">
    <property type="protein sequence ID" value="GAA0345392.1"/>
    <property type="molecule type" value="Genomic_DNA"/>
</dbReference>
<feature type="compositionally biased region" description="Polar residues" evidence="4">
    <location>
        <begin position="57"/>
        <end position="71"/>
    </location>
</feature>